<dbReference type="Proteomes" id="UP001177003">
    <property type="component" value="Chromosome 5"/>
</dbReference>
<evidence type="ECO:0000313" key="2">
    <source>
        <dbReference type="Proteomes" id="UP001177003"/>
    </source>
</evidence>
<name>A0AA35Z1M3_LACSI</name>
<reference evidence="1" key="1">
    <citation type="submission" date="2023-04" db="EMBL/GenBank/DDBJ databases">
        <authorList>
            <person name="Vijverberg K."/>
            <person name="Xiong W."/>
            <person name="Schranz E."/>
        </authorList>
    </citation>
    <scope>NUCLEOTIDE SEQUENCE</scope>
</reference>
<sequence>MDRHGIVLNVEEFQLLQDRFGFLLEHGVMISAKGLLIHDCPQGKVGVLIPLFEEVLRLPTSNFFNMIVDQYGFSIDELTPSTVNKIVDFELICRSLGVSTPSGFSVTSFVRLWIMVENWEDSVLVAGGMSAAWRARGKMAQLFFVRCNILLFLSSLPPPPSSLEKKLNGRKIRVSDESLYLILICVGAKVEISLEMDLRSHYRGRLYHWEVDLVEALTPAHI</sequence>
<keyword evidence="2" id="KW-1185">Reference proteome</keyword>
<gene>
    <name evidence="1" type="ORF">LSALG_LOCUS23366</name>
</gene>
<dbReference type="EMBL" id="OX465081">
    <property type="protein sequence ID" value="CAI9283792.1"/>
    <property type="molecule type" value="Genomic_DNA"/>
</dbReference>
<dbReference type="AlphaFoldDB" id="A0AA35Z1M3"/>
<accession>A0AA35Z1M3</accession>
<proteinExistence type="predicted"/>
<evidence type="ECO:0000313" key="1">
    <source>
        <dbReference type="EMBL" id="CAI9283792.1"/>
    </source>
</evidence>
<protein>
    <submittedName>
        <fullName evidence="1">Uncharacterized protein</fullName>
    </submittedName>
</protein>
<organism evidence="1 2">
    <name type="scientific">Lactuca saligna</name>
    <name type="common">Willowleaf lettuce</name>
    <dbReference type="NCBI Taxonomy" id="75948"/>
    <lineage>
        <taxon>Eukaryota</taxon>
        <taxon>Viridiplantae</taxon>
        <taxon>Streptophyta</taxon>
        <taxon>Embryophyta</taxon>
        <taxon>Tracheophyta</taxon>
        <taxon>Spermatophyta</taxon>
        <taxon>Magnoliopsida</taxon>
        <taxon>eudicotyledons</taxon>
        <taxon>Gunneridae</taxon>
        <taxon>Pentapetalae</taxon>
        <taxon>asterids</taxon>
        <taxon>campanulids</taxon>
        <taxon>Asterales</taxon>
        <taxon>Asteraceae</taxon>
        <taxon>Cichorioideae</taxon>
        <taxon>Cichorieae</taxon>
        <taxon>Lactucinae</taxon>
        <taxon>Lactuca</taxon>
    </lineage>
</organism>